<dbReference type="Gene3D" id="3.90.640.10">
    <property type="entry name" value="Actin, Chain A, domain 4"/>
    <property type="match status" value="1"/>
</dbReference>
<reference evidence="2 3" key="1">
    <citation type="journal article" date="2020" name="Microbiol. Resour. Announc.">
        <title>Draft Genome Sequence of a Cladosporium Species Isolated from the Mesophotic Ascidian Didemnum maculosum.</title>
        <authorList>
            <person name="Gioti A."/>
            <person name="Siaperas R."/>
            <person name="Nikolaivits E."/>
            <person name="Le Goff G."/>
            <person name="Ouazzani J."/>
            <person name="Kotoulas G."/>
            <person name="Topakas E."/>
        </authorList>
    </citation>
    <scope>NUCLEOTIDE SEQUENCE [LARGE SCALE GENOMIC DNA]</scope>
    <source>
        <strain evidence="2 3">TM138-S3</strain>
    </source>
</reference>
<dbReference type="SUPFAM" id="SSF53067">
    <property type="entry name" value="Actin-like ATPase domain"/>
    <property type="match status" value="1"/>
</dbReference>
<gene>
    <name evidence="2" type="ORF">WHR41_09293</name>
</gene>
<dbReference type="AlphaFoldDB" id="A0AB34KB19"/>
<dbReference type="InterPro" id="IPR043129">
    <property type="entry name" value="ATPase_NBD"/>
</dbReference>
<evidence type="ECO:0000313" key="2">
    <source>
        <dbReference type="EMBL" id="KAL1582044.1"/>
    </source>
</evidence>
<accession>A0AB34KB19</accession>
<evidence type="ECO:0000256" key="1">
    <source>
        <dbReference type="SAM" id="MobiDB-lite"/>
    </source>
</evidence>
<proteinExistence type="predicted"/>
<dbReference type="RefSeq" id="XP_069225151.1">
    <property type="nucleotide sequence ID" value="XM_069377897.1"/>
</dbReference>
<dbReference type="Proteomes" id="UP000803884">
    <property type="component" value="Unassembled WGS sequence"/>
</dbReference>
<dbReference type="GeneID" id="96010735"/>
<evidence type="ECO:0008006" key="4">
    <source>
        <dbReference type="Google" id="ProtNLM"/>
    </source>
</evidence>
<feature type="region of interest" description="Disordered" evidence="1">
    <location>
        <begin position="643"/>
        <end position="683"/>
    </location>
</feature>
<evidence type="ECO:0000313" key="3">
    <source>
        <dbReference type="Proteomes" id="UP000803884"/>
    </source>
</evidence>
<protein>
    <recommendedName>
        <fullName evidence="4">Actin-like ATPase domain-containing protein</fullName>
    </recommendedName>
</protein>
<sequence length="734" mass="80471">MARIKHIPRPKPAKPTQSSARKLPTAQKPSSARSLSSAQNPPTTQNASPAPGHSSEQRATPTTTTWAAVIELGASNGQAMVKKPGGQWELVRWAQGVGASSVGGAEAIPAMSAVKREGRSAEMRHGHAAVRARKKNPSDWEMFSHPKLIFMGDEGIPVDIQRTLQLQDKKARDLKTTPKDVAIGFFQHMIQEAIGARAKDFKIYLNVSDCWRNSKVQELMLSFQSLWADVQFEAVDECLCSLVGRISSDPGKITAEGLCVVVDCGHSTLNVGLAEIASGPTYKVHQYETEDAGAGAINLAVEDVFRRINETNGAISGDANVWEVSEFIDDYFKPEPETDSAPRFGFSPQEWDRIMDRAKTANAKLDSDRVEIVQQKLTDAAVKLTSAALTDAPDTDEAELRILLTGRGARSPTFQAALKNMVSQGFPSVSIHEDRDTHSTAVLAGLVRIADNPDIMSVTEAPVSLWMRSDPDDVEGEERSTTVVRICTRGSDLDGGKVRDRLSSSHPVHIELVPSNGDPVSLDLSIFGTPEGVSDDEIVVGWNADQFAYTSTERVTEFGRYQRQLSSSFASDGESVFHVYIYTELFKLSVQLYAVFAGDGHEITALSRMPIEEAIQGGRISEKWRRHKRVDLDVVRLRQVARPEALSTKPRHSSSPSNQLRATPRPSALLAGKNQLQRDRSSAAVKITGKRTLPKKSHLQQAELTYAKRRRLSNRLASDVHGIWDVDTESDPVS</sequence>
<comment type="caution">
    <text evidence="2">The sequence shown here is derived from an EMBL/GenBank/DDBJ whole genome shotgun (WGS) entry which is preliminary data.</text>
</comment>
<organism evidence="2 3">
    <name type="scientific">Cladosporium halotolerans</name>
    <dbReference type="NCBI Taxonomy" id="1052096"/>
    <lineage>
        <taxon>Eukaryota</taxon>
        <taxon>Fungi</taxon>
        <taxon>Dikarya</taxon>
        <taxon>Ascomycota</taxon>
        <taxon>Pezizomycotina</taxon>
        <taxon>Dothideomycetes</taxon>
        <taxon>Dothideomycetidae</taxon>
        <taxon>Cladosporiales</taxon>
        <taxon>Cladosporiaceae</taxon>
        <taxon>Cladosporium</taxon>
    </lineage>
</organism>
<feature type="compositionally biased region" description="Polar residues" evidence="1">
    <location>
        <begin position="27"/>
        <end position="48"/>
    </location>
</feature>
<dbReference type="Gene3D" id="3.30.420.40">
    <property type="match status" value="2"/>
</dbReference>
<feature type="compositionally biased region" description="Basic residues" evidence="1">
    <location>
        <begin position="1"/>
        <end position="12"/>
    </location>
</feature>
<keyword evidence="3" id="KW-1185">Reference proteome</keyword>
<name>A0AB34KB19_9PEZI</name>
<feature type="region of interest" description="Disordered" evidence="1">
    <location>
        <begin position="1"/>
        <end position="62"/>
    </location>
</feature>
<dbReference type="EMBL" id="JAAQHG020000074">
    <property type="protein sequence ID" value="KAL1582044.1"/>
    <property type="molecule type" value="Genomic_DNA"/>
</dbReference>